<evidence type="ECO:0000313" key="3">
    <source>
        <dbReference type="EMBL" id="KAJ9607504.1"/>
    </source>
</evidence>
<feature type="compositionally biased region" description="Basic and acidic residues" evidence="1">
    <location>
        <begin position="1"/>
        <end position="10"/>
    </location>
</feature>
<name>A0AA38X672_9EURO</name>
<evidence type="ECO:0000313" key="4">
    <source>
        <dbReference type="Proteomes" id="UP001172673"/>
    </source>
</evidence>
<dbReference type="InterPro" id="IPR022617">
    <property type="entry name" value="Rad60/SUMO-like_dom"/>
</dbReference>
<proteinExistence type="predicted"/>
<protein>
    <submittedName>
        <fullName evidence="3">SUMO protein smt3</fullName>
    </submittedName>
</protein>
<sequence length="100" mass="11042">MDDTPAHPDGEGAQQGDVTSRRISIVVKDGHNEVHFKVKGTTKLAKVMDRFCESQGKNPATVRFGIDGERIRPDQTPDDLDMEDGDIIEMTEEQIGGCEQ</sequence>
<dbReference type="EMBL" id="JAPDRK010000011">
    <property type="protein sequence ID" value="KAJ9607504.1"/>
    <property type="molecule type" value="Genomic_DNA"/>
</dbReference>
<dbReference type="InterPro" id="IPR000626">
    <property type="entry name" value="Ubiquitin-like_dom"/>
</dbReference>
<dbReference type="SMART" id="SM00213">
    <property type="entry name" value="UBQ"/>
    <property type="match status" value="1"/>
</dbReference>
<reference evidence="3" key="1">
    <citation type="submission" date="2022-10" db="EMBL/GenBank/DDBJ databases">
        <title>Culturing micro-colonial fungi from biological soil crusts in the Mojave desert and describing Neophaeococcomyces mojavensis, and introducing the new genera and species Taxawa tesnikishii.</title>
        <authorList>
            <person name="Kurbessoian T."/>
            <person name="Stajich J.E."/>
        </authorList>
    </citation>
    <scope>NUCLEOTIDE SEQUENCE</scope>
    <source>
        <strain evidence="3">TK_41</strain>
    </source>
</reference>
<dbReference type="Proteomes" id="UP001172673">
    <property type="component" value="Unassembled WGS sequence"/>
</dbReference>
<feature type="region of interest" description="Disordered" evidence="1">
    <location>
        <begin position="1"/>
        <end position="21"/>
    </location>
</feature>
<dbReference type="SUPFAM" id="SSF54236">
    <property type="entry name" value="Ubiquitin-like"/>
    <property type="match status" value="1"/>
</dbReference>
<accession>A0AA38X672</accession>
<gene>
    <name evidence="3" type="primary">SMT3_2</name>
    <name evidence="3" type="ORF">H2200_007582</name>
</gene>
<feature type="domain" description="Ubiquitin-like" evidence="2">
    <location>
        <begin position="23"/>
        <end position="97"/>
    </location>
</feature>
<comment type="caution">
    <text evidence="3">The sequence shown here is derived from an EMBL/GenBank/DDBJ whole genome shotgun (WGS) entry which is preliminary data.</text>
</comment>
<dbReference type="InterPro" id="IPR029071">
    <property type="entry name" value="Ubiquitin-like_domsf"/>
</dbReference>
<dbReference type="PANTHER" id="PTHR10562">
    <property type="entry name" value="SMALL UBIQUITIN-RELATED MODIFIER"/>
    <property type="match status" value="1"/>
</dbReference>
<dbReference type="Pfam" id="PF11976">
    <property type="entry name" value="Rad60-SLD"/>
    <property type="match status" value="1"/>
</dbReference>
<dbReference type="Gene3D" id="3.10.20.90">
    <property type="entry name" value="Phosphatidylinositol 3-kinase Catalytic Subunit, Chain A, domain 1"/>
    <property type="match status" value="1"/>
</dbReference>
<dbReference type="PROSITE" id="PS50053">
    <property type="entry name" value="UBIQUITIN_2"/>
    <property type="match status" value="1"/>
</dbReference>
<organism evidence="3 4">
    <name type="scientific">Cladophialophora chaetospira</name>
    <dbReference type="NCBI Taxonomy" id="386627"/>
    <lineage>
        <taxon>Eukaryota</taxon>
        <taxon>Fungi</taxon>
        <taxon>Dikarya</taxon>
        <taxon>Ascomycota</taxon>
        <taxon>Pezizomycotina</taxon>
        <taxon>Eurotiomycetes</taxon>
        <taxon>Chaetothyriomycetidae</taxon>
        <taxon>Chaetothyriales</taxon>
        <taxon>Herpotrichiellaceae</taxon>
        <taxon>Cladophialophora</taxon>
    </lineage>
</organism>
<keyword evidence="4" id="KW-1185">Reference proteome</keyword>
<dbReference type="AlphaFoldDB" id="A0AA38X672"/>
<evidence type="ECO:0000259" key="2">
    <source>
        <dbReference type="PROSITE" id="PS50053"/>
    </source>
</evidence>
<evidence type="ECO:0000256" key="1">
    <source>
        <dbReference type="SAM" id="MobiDB-lite"/>
    </source>
</evidence>